<keyword evidence="3" id="KW-1185">Reference proteome</keyword>
<evidence type="ECO:0000313" key="3">
    <source>
        <dbReference type="Proteomes" id="UP000285710"/>
    </source>
</evidence>
<evidence type="ECO:0000256" key="1">
    <source>
        <dbReference type="SAM" id="Phobius"/>
    </source>
</evidence>
<feature type="transmembrane region" description="Helical" evidence="1">
    <location>
        <begin position="137"/>
        <end position="157"/>
    </location>
</feature>
<evidence type="ECO:0000313" key="2">
    <source>
        <dbReference type="EMBL" id="RWR09953.1"/>
    </source>
</evidence>
<feature type="transmembrane region" description="Helical" evidence="1">
    <location>
        <begin position="69"/>
        <end position="88"/>
    </location>
</feature>
<keyword evidence="1" id="KW-1133">Transmembrane helix</keyword>
<evidence type="ECO:0008006" key="4">
    <source>
        <dbReference type="Google" id="ProtNLM"/>
    </source>
</evidence>
<dbReference type="Pfam" id="PF09490">
    <property type="entry name" value="CbtA"/>
    <property type="match status" value="1"/>
</dbReference>
<feature type="transmembrane region" description="Helical" evidence="1">
    <location>
        <begin position="100"/>
        <end position="117"/>
    </location>
</feature>
<keyword evidence="1" id="KW-0472">Membrane</keyword>
<keyword evidence="1" id="KW-0812">Transmembrane</keyword>
<feature type="transmembrane region" description="Helical" evidence="1">
    <location>
        <begin position="169"/>
        <end position="188"/>
    </location>
</feature>
<protein>
    <recommendedName>
        <fullName evidence="4">CbtA family protein</fullName>
    </recommendedName>
</protein>
<proteinExistence type="predicted"/>
<reference evidence="2 3" key="1">
    <citation type="submission" date="2019-01" db="EMBL/GenBank/DDBJ databases">
        <title>Sinorhodobacter populi sp. nov. isolated from the symptomatic bark tissue of Populus euramericana canker.</title>
        <authorList>
            <person name="Xu G."/>
        </authorList>
    </citation>
    <scope>NUCLEOTIDE SEQUENCE [LARGE SCALE GENOMIC DNA]</scope>
    <source>
        <strain evidence="2 3">2D-5</strain>
    </source>
</reference>
<comment type="caution">
    <text evidence="2">The sequence shown here is derived from an EMBL/GenBank/DDBJ whole genome shotgun (WGS) entry which is preliminary data.</text>
</comment>
<dbReference type="EMBL" id="SAUW01000013">
    <property type="protein sequence ID" value="RWR09953.1"/>
    <property type="molecule type" value="Genomic_DNA"/>
</dbReference>
<dbReference type="RefSeq" id="WP_128270082.1">
    <property type="nucleotide sequence ID" value="NZ_SAUW01000013.1"/>
</dbReference>
<name>A0A443ISK7_9RHOB</name>
<feature type="transmembrane region" description="Helical" evidence="1">
    <location>
        <begin position="208"/>
        <end position="229"/>
    </location>
</feature>
<organism evidence="2 3">
    <name type="scientific">Paenirhodobacter populi</name>
    <dbReference type="NCBI Taxonomy" id="2306993"/>
    <lineage>
        <taxon>Bacteria</taxon>
        <taxon>Pseudomonadati</taxon>
        <taxon>Pseudomonadota</taxon>
        <taxon>Alphaproteobacteria</taxon>
        <taxon>Rhodobacterales</taxon>
        <taxon>Rhodobacter group</taxon>
        <taxon>Paenirhodobacter</taxon>
    </lineage>
</organism>
<sequence>MVGSLLLRGMIAGLIAAVLAFGFAYAFGEPEVDYAIGLEEQKAAAAGEPEEPEIVSRATQSTIGLATGLLVYGAAIGGIFALIFAWAYGRVTALGARATSALLALAAFVSVALVPQIKYPANPPAVGSAETIGSRTSLFFILLVVSIAAMVLAVALARRLWAERGAWTAGIVAGVAYLAVIAVVLFALPPVNEVPPDFAAERLWAFRAVTIGIHAILWTVIGLTFGALAEARLEPRRRHALA</sequence>
<dbReference type="Proteomes" id="UP000285710">
    <property type="component" value="Unassembled WGS sequence"/>
</dbReference>
<reference evidence="2 3" key="2">
    <citation type="submission" date="2019-01" db="EMBL/GenBank/DDBJ databases">
        <authorList>
            <person name="Li Y."/>
        </authorList>
    </citation>
    <scope>NUCLEOTIDE SEQUENCE [LARGE SCALE GENOMIC DNA]</scope>
    <source>
        <strain evidence="2 3">2D-5</strain>
    </source>
</reference>
<dbReference type="InterPro" id="IPR012666">
    <property type="entry name" value="CbtA_put"/>
</dbReference>
<gene>
    <name evidence="2" type="ORF">D2T33_13225</name>
</gene>
<dbReference type="AlphaFoldDB" id="A0A443ISK7"/>
<accession>A0A443ISK7</accession>